<reference evidence="3 4" key="1">
    <citation type="submission" date="2017-11" db="EMBL/GenBank/DDBJ databases">
        <title>Genome sequence of Entomoplasma ellychniae ELCN-1 (ATCC 43707).</title>
        <authorList>
            <person name="Lo W.-S."/>
            <person name="Gasparich G.E."/>
            <person name="Kuo C.-H."/>
        </authorList>
    </citation>
    <scope>NUCLEOTIDE SEQUENCE [LARGE SCALE GENOMIC DNA]</scope>
    <source>
        <strain evidence="3 4">ELCN-1</strain>
    </source>
</reference>
<proteinExistence type="predicted"/>
<evidence type="ECO:0000256" key="2">
    <source>
        <dbReference type="ARBA" id="ARBA00023125"/>
    </source>
</evidence>
<sequence length="186" mass="21637">MFLGKKVKIDEYSKVSLLNHLIIEDHKNKKAIFTRRILPDNLNDYFTLSDVCEERKIIENNEIIDTNQLNYIEISNIDNNKLVGNFKKNMKSSNFCKKGDLLISSVTPKSKKVWISDGNYKVSSAIIVLKFNDESVRDYIFDYLKNNVNNIFTNINSLSEGFKVTYSKISSWNLLNNIYFKKVKSN</sequence>
<dbReference type="Proteomes" id="UP000239010">
    <property type="component" value="Unassembled WGS sequence"/>
</dbReference>
<keyword evidence="1" id="KW-0680">Restriction system</keyword>
<keyword evidence="4" id="KW-1185">Reference proteome</keyword>
<evidence type="ECO:0008006" key="5">
    <source>
        <dbReference type="Google" id="ProtNLM"/>
    </source>
</evidence>
<gene>
    <name evidence="3" type="ORF">EELLY_v1c07800</name>
</gene>
<evidence type="ECO:0000256" key="1">
    <source>
        <dbReference type="ARBA" id="ARBA00022747"/>
    </source>
</evidence>
<dbReference type="Gene3D" id="3.90.220.20">
    <property type="entry name" value="DNA methylase specificity domains"/>
    <property type="match status" value="1"/>
</dbReference>
<evidence type="ECO:0000313" key="3">
    <source>
        <dbReference type="EMBL" id="PPE05092.1"/>
    </source>
</evidence>
<comment type="caution">
    <text evidence="3">The sequence shown here is derived from an EMBL/GenBank/DDBJ whole genome shotgun (WGS) entry which is preliminary data.</text>
</comment>
<dbReference type="GO" id="GO:0009307">
    <property type="term" value="P:DNA restriction-modification system"/>
    <property type="evidence" value="ECO:0007669"/>
    <property type="project" value="UniProtKB-KW"/>
</dbReference>
<dbReference type="AlphaFoldDB" id="A0A8E2QWR0"/>
<organism evidence="3 4">
    <name type="scientific">Entomoplasma ellychniae</name>
    <dbReference type="NCBI Taxonomy" id="2114"/>
    <lineage>
        <taxon>Bacteria</taxon>
        <taxon>Bacillati</taxon>
        <taxon>Mycoplasmatota</taxon>
        <taxon>Mollicutes</taxon>
        <taxon>Entomoplasmatales</taxon>
        <taxon>Entomoplasmataceae</taxon>
        <taxon>Entomoplasma</taxon>
    </lineage>
</organism>
<dbReference type="InterPro" id="IPR044946">
    <property type="entry name" value="Restrct_endonuc_typeI_TRD_sf"/>
</dbReference>
<accession>A0A8E2QWR0</accession>
<protein>
    <recommendedName>
        <fullName evidence="5">Type I restriction modification DNA specificity domain-containing protein</fullName>
    </recommendedName>
</protein>
<dbReference type="GO" id="GO:0003677">
    <property type="term" value="F:DNA binding"/>
    <property type="evidence" value="ECO:0007669"/>
    <property type="project" value="UniProtKB-KW"/>
</dbReference>
<name>A0A8E2QWR0_9MOLU</name>
<dbReference type="SUPFAM" id="SSF116734">
    <property type="entry name" value="DNA methylase specificity domain"/>
    <property type="match status" value="1"/>
</dbReference>
<dbReference type="EMBL" id="PHND01000001">
    <property type="protein sequence ID" value="PPE05092.1"/>
    <property type="molecule type" value="Genomic_DNA"/>
</dbReference>
<evidence type="ECO:0000313" key="4">
    <source>
        <dbReference type="Proteomes" id="UP000239010"/>
    </source>
</evidence>
<keyword evidence="2" id="KW-0238">DNA-binding</keyword>
<dbReference type="RefSeq" id="WP_104206164.1">
    <property type="nucleotide sequence ID" value="NZ_PHND01000001.1"/>
</dbReference>